<reference evidence="1 2" key="1">
    <citation type="submission" date="2017-08" db="EMBL/GenBank/DDBJ databases">
        <title>Whole Genome Sequence of Sphingobium hydrophobicum C1: Insights into Adaption to the Electronic-waste Contaminated Sediment.</title>
        <authorList>
            <person name="Song D."/>
            <person name="Chen X."/>
            <person name="Xu M."/>
        </authorList>
    </citation>
    <scope>NUCLEOTIDE SEQUENCE [LARGE SCALE GENOMIC DNA]</scope>
    <source>
        <strain evidence="1 2">C1</strain>
    </source>
</reference>
<name>A0A249MRV3_SPHXE</name>
<dbReference type="KEGG" id="shyd:CJD35_05145"/>
<proteinExistence type="predicted"/>
<accession>A0A249MRV3</accession>
<gene>
    <name evidence="1" type="ORF">CJD35_05145</name>
</gene>
<evidence type="ECO:0000313" key="2">
    <source>
        <dbReference type="Proteomes" id="UP000217141"/>
    </source>
</evidence>
<protein>
    <submittedName>
        <fullName evidence="1">Uncharacterized protein</fullName>
    </submittedName>
</protein>
<dbReference type="AlphaFoldDB" id="A0A249MRV3"/>
<evidence type="ECO:0000313" key="1">
    <source>
        <dbReference type="EMBL" id="ASY43905.1"/>
    </source>
</evidence>
<sequence length="89" mass="9504">MADRDPNLVVSGLSGTVTQDGVTVEVNIVRLEDEPDWSLEVVNSSGTSTVWDDQFATDAAALDAFRQAVAQEGMACFLDSATVIPFPSR</sequence>
<dbReference type="Proteomes" id="UP000217141">
    <property type="component" value="Chromosome I"/>
</dbReference>
<dbReference type="EMBL" id="CP022745">
    <property type="protein sequence ID" value="ASY43905.1"/>
    <property type="molecule type" value="Genomic_DNA"/>
</dbReference>
<dbReference type="RefSeq" id="WP_095686837.1">
    <property type="nucleotide sequence ID" value="NZ_CP022745.1"/>
</dbReference>
<organism evidence="1 2">
    <name type="scientific">Sphingobium xenophagum</name>
    <dbReference type="NCBI Taxonomy" id="121428"/>
    <lineage>
        <taxon>Bacteria</taxon>
        <taxon>Pseudomonadati</taxon>
        <taxon>Pseudomonadota</taxon>
        <taxon>Alphaproteobacteria</taxon>
        <taxon>Sphingomonadales</taxon>
        <taxon>Sphingomonadaceae</taxon>
        <taxon>Sphingobium</taxon>
    </lineage>
</organism>